<sequence length="167" mass="18447">MDAELYLRSSSLRGFRVVPLRSFDPTQLLSHADGWLKLNICLGFAARNDCLLGTARQAMIPVGLTAWTRPARDDEGYYLQWSDTELPEYLLGAYRCVGAPDYNRQLNELDDLAPAAMDRIAADALQLAAPIDAGGSAISQLALFDVEDACWRFGLFQIDGVETTRTT</sequence>
<dbReference type="Proteomes" id="UP000185578">
    <property type="component" value="Unassembled WGS sequence"/>
</dbReference>
<name>A0A1Q8ENG8_9PSED</name>
<protein>
    <submittedName>
        <fullName evidence="1">Uncharacterized protein</fullName>
    </submittedName>
</protein>
<organism evidence="1 2">
    <name type="scientific">Pseudomonas chlororaphis</name>
    <dbReference type="NCBI Taxonomy" id="587753"/>
    <lineage>
        <taxon>Bacteria</taxon>
        <taxon>Pseudomonadati</taxon>
        <taxon>Pseudomonadota</taxon>
        <taxon>Gammaproteobacteria</taxon>
        <taxon>Pseudomonadales</taxon>
        <taxon>Pseudomonadaceae</taxon>
        <taxon>Pseudomonas</taxon>
    </lineage>
</organism>
<evidence type="ECO:0000313" key="2">
    <source>
        <dbReference type="Proteomes" id="UP000185578"/>
    </source>
</evidence>
<gene>
    <name evidence="1" type="ORF">BTN82_17720</name>
</gene>
<reference evidence="1 2" key="1">
    <citation type="submission" date="2016-12" db="EMBL/GenBank/DDBJ databases">
        <authorList>
            <person name="Song W.-J."/>
            <person name="Kurnit D.M."/>
        </authorList>
    </citation>
    <scope>NUCLEOTIDE SEQUENCE [LARGE SCALE GENOMIC DNA]</scope>
    <source>
        <strain evidence="1 2">PCL1601</strain>
    </source>
</reference>
<evidence type="ECO:0000313" key="1">
    <source>
        <dbReference type="EMBL" id="OLF53318.1"/>
    </source>
</evidence>
<dbReference type="EMBL" id="MSCT01000015">
    <property type="protein sequence ID" value="OLF53318.1"/>
    <property type="molecule type" value="Genomic_DNA"/>
</dbReference>
<proteinExistence type="predicted"/>
<comment type="caution">
    <text evidence="1">The sequence shown here is derived from an EMBL/GenBank/DDBJ whole genome shotgun (WGS) entry which is preliminary data.</text>
</comment>
<accession>A0A1Q8ENG8</accession>
<dbReference type="AlphaFoldDB" id="A0A1Q8ENG8"/>